<dbReference type="EMBL" id="BQNB010014594">
    <property type="protein sequence ID" value="GJT30078.1"/>
    <property type="molecule type" value="Genomic_DNA"/>
</dbReference>
<feature type="domain" description="Retrotransposon Copia-like N-terminal" evidence="1">
    <location>
        <begin position="36"/>
        <end position="80"/>
    </location>
</feature>
<reference evidence="2" key="1">
    <citation type="journal article" date="2022" name="Int. J. Mol. Sci.">
        <title>Draft Genome of Tanacetum Coccineum: Genomic Comparison of Closely Related Tanacetum-Family Plants.</title>
        <authorList>
            <person name="Yamashiro T."/>
            <person name="Shiraishi A."/>
            <person name="Nakayama K."/>
            <person name="Satake H."/>
        </authorList>
    </citation>
    <scope>NUCLEOTIDE SEQUENCE</scope>
</reference>
<accession>A0ABQ5CUY4</accession>
<evidence type="ECO:0000313" key="3">
    <source>
        <dbReference type="Proteomes" id="UP001151760"/>
    </source>
</evidence>
<sequence length="301" mass="33202">MAGPSPPPPITGGGSGDNPQVVLISNLDAGNPLHVHNSDNSSSVLVPFKLLGTENYRMWNNAMKLALQARNKYGFVDGTCLRDSYADSDVLCAQWDSKIGSVKQGGSTVVDYYHKLNSLWREFDAITKVPKCVCPVKCSCAASTELALHQQLMKLMQFLMGLDDCYQPVRTALLTRDPLPDVKDAYAAVSREESHKGIPETLEAIDIKMHATSFAAKSYNQNKRGTNNNFNRYNIRGNGPYNNRGPNPNLTCKNCGFTSHTIERCYELIGYPPGYKKPNAPKQNVFKPNFNANCDTKGSDK</sequence>
<dbReference type="Pfam" id="PF14244">
    <property type="entry name" value="Retrotran_gag_3"/>
    <property type="match status" value="1"/>
</dbReference>
<name>A0ABQ5CUY4_9ASTR</name>
<protein>
    <submittedName>
        <fullName evidence="2">Ribonuclease H-like domain-containing protein</fullName>
    </submittedName>
</protein>
<gene>
    <name evidence="2" type="ORF">Tco_0910353</name>
</gene>
<proteinExistence type="predicted"/>
<dbReference type="InterPro" id="IPR029472">
    <property type="entry name" value="Copia-like_N"/>
</dbReference>
<evidence type="ECO:0000259" key="1">
    <source>
        <dbReference type="Pfam" id="PF14244"/>
    </source>
</evidence>
<comment type="caution">
    <text evidence="2">The sequence shown here is derived from an EMBL/GenBank/DDBJ whole genome shotgun (WGS) entry which is preliminary data.</text>
</comment>
<evidence type="ECO:0000313" key="2">
    <source>
        <dbReference type="EMBL" id="GJT30078.1"/>
    </source>
</evidence>
<dbReference type="PANTHER" id="PTHR34222:SF99">
    <property type="entry name" value="PROTEIN, PUTATIVE-RELATED"/>
    <property type="match status" value="1"/>
</dbReference>
<organism evidence="2 3">
    <name type="scientific">Tanacetum coccineum</name>
    <dbReference type="NCBI Taxonomy" id="301880"/>
    <lineage>
        <taxon>Eukaryota</taxon>
        <taxon>Viridiplantae</taxon>
        <taxon>Streptophyta</taxon>
        <taxon>Embryophyta</taxon>
        <taxon>Tracheophyta</taxon>
        <taxon>Spermatophyta</taxon>
        <taxon>Magnoliopsida</taxon>
        <taxon>eudicotyledons</taxon>
        <taxon>Gunneridae</taxon>
        <taxon>Pentapetalae</taxon>
        <taxon>asterids</taxon>
        <taxon>campanulids</taxon>
        <taxon>Asterales</taxon>
        <taxon>Asteraceae</taxon>
        <taxon>Asteroideae</taxon>
        <taxon>Anthemideae</taxon>
        <taxon>Anthemidinae</taxon>
        <taxon>Tanacetum</taxon>
    </lineage>
</organism>
<reference evidence="2" key="2">
    <citation type="submission" date="2022-01" db="EMBL/GenBank/DDBJ databases">
        <authorList>
            <person name="Yamashiro T."/>
            <person name="Shiraishi A."/>
            <person name="Satake H."/>
            <person name="Nakayama K."/>
        </authorList>
    </citation>
    <scope>NUCLEOTIDE SEQUENCE</scope>
</reference>
<dbReference type="Proteomes" id="UP001151760">
    <property type="component" value="Unassembled WGS sequence"/>
</dbReference>
<keyword evidence="3" id="KW-1185">Reference proteome</keyword>
<dbReference type="PANTHER" id="PTHR34222">
    <property type="entry name" value="GAG_PRE-INTEGRS DOMAIN-CONTAINING PROTEIN"/>
    <property type="match status" value="1"/>
</dbReference>